<protein>
    <submittedName>
        <fullName evidence="5">KH domain-containing, RNA-binding, signal transduction-associated protein 3-like</fullName>
    </submittedName>
</protein>
<dbReference type="Gene3D" id="3.30.1370.10">
    <property type="entry name" value="K Homology domain, type 1"/>
    <property type="match status" value="1"/>
</dbReference>
<dbReference type="PANTHER" id="PTHR11208:SF42">
    <property type="entry name" value="QUAKING RELATED 54B, ISOFORM E"/>
    <property type="match status" value="1"/>
</dbReference>
<evidence type="ECO:0000259" key="3">
    <source>
        <dbReference type="SMART" id="SM00322"/>
    </source>
</evidence>
<dbReference type="InterPro" id="IPR036612">
    <property type="entry name" value="KH_dom_type_1_sf"/>
</dbReference>
<dbReference type="InterPro" id="IPR004087">
    <property type="entry name" value="KH_dom"/>
</dbReference>
<feature type="region of interest" description="Disordered" evidence="2">
    <location>
        <begin position="151"/>
        <end position="179"/>
    </location>
</feature>
<name>A0ABM1C386_LIMPO</name>
<dbReference type="PANTHER" id="PTHR11208">
    <property type="entry name" value="RNA-BINDING PROTEIN RELATED"/>
    <property type="match status" value="1"/>
</dbReference>
<evidence type="ECO:0000313" key="4">
    <source>
        <dbReference type="Proteomes" id="UP000694941"/>
    </source>
</evidence>
<keyword evidence="1" id="KW-0694">RNA-binding</keyword>
<accession>A0ABM1C386</accession>
<dbReference type="RefSeq" id="XP_013793394.1">
    <property type="nucleotide sequence ID" value="XM_013937940.1"/>
</dbReference>
<dbReference type="Proteomes" id="UP000694941">
    <property type="component" value="Unplaced"/>
</dbReference>
<feature type="non-terminal residue" evidence="5">
    <location>
        <position position="258"/>
    </location>
</feature>
<dbReference type="SMART" id="SM00322">
    <property type="entry name" value="KH"/>
    <property type="match status" value="1"/>
</dbReference>
<dbReference type="GeneID" id="106477361"/>
<dbReference type="CDD" id="cd22384">
    <property type="entry name" value="KH-I_KHDRBS"/>
    <property type="match status" value="1"/>
</dbReference>
<evidence type="ECO:0000313" key="5">
    <source>
        <dbReference type="RefSeq" id="XP_013793394.1"/>
    </source>
</evidence>
<dbReference type="SUPFAM" id="SSF54791">
    <property type="entry name" value="Eukaryotic type KH-domain (KH-domain type I)"/>
    <property type="match status" value="1"/>
</dbReference>
<reference evidence="5" key="1">
    <citation type="submission" date="2025-08" db="UniProtKB">
        <authorList>
            <consortium name="RefSeq"/>
        </authorList>
    </citation>
    <scope>IDENTIFICATION</scope>
    <source>
        <tissue evidence="5">Muscle</tissue>
    </source>
</reference>
<keyword evidence="4" id="KW-1185">Reference proteome</keyword>
<evidence type="ECO:0000256" key="2">
    <source>
        <dbReference type="SAM" id="MobiDB-lite"/>
    </source>
</evidence>
<dbReference type="InterPro" id="IPR045071">
    <property type="entry name" value="BBP-like"/>
</dbReference>
<dbReference type="InterPro" id="IPR055256">
    <property type="entry name" value="KH_1_KHDC4/BBP-like"/>
</dbReference>
<organism evidence="4 5">
    <name type="scientific">Limulus polyphemus</name>
    <name type="common">Atlantic horseshoe crab</name>
    <dbReference type="NCBI Taxonomy" id="6850"/>
    <lineage>
        <taxon>Eukaryota</taxon>
        <taxon>Metazoa</taxon>
        <taxon>Ecdysozoa</taxon>
        <taxon>Arthropoda</taxon>
        <taxon>Chelicerata</taxon>
        <taxon>Merostomata</taxon>
        <taxon>Xiphosura</taxon>
        <taxon>Limulidae</taxon>
        <taxon>Limulus</taxon>
    </lineage>
</organism>
<feature type="domain" description="K Homology" evidence="3">
    <location>
        <begin position="26"/>
        <end position="125"/>
    </location>
</feature>
<gene>
    <name evidence="5" type="primary">LOC106477361</name>
</gene>
<dbReference type="Pfam" id="PF22675">
    <property type="entry name" value="KH-I_KHDC4-BBP"/>
    <property type="match status" value="1"/>
</dbReference>
<sequence length="258" mass="29443">MAGNQATNHIRSSSQYLIEIHKGRPIKHQVKVLVPVKDHPNFNFVGKLLGPKGNSLKQLQEETQTKMAVLGKGSMRDKKKEEDLRQLEDPKFFHLREDLHVEITAFAPAAEAYSRMAVALTRLKPFLVPDYYDEIRQKQLRELAILNKIRQQDSTTDNKEPSPPPIGKETFTLQTKRQPTTMYSHELLNGKDRLVGGILDSKRLMPPGGALRRISLPLKRFIYQDKPSLAPSNEPMLIEKRQRQLCTQTGFGRNENGL</sequence>
<proteinExistence type="predicted"/>
<evidence type="ECO:0000256" key="1">
    <source>
        <dbReference type="ARBA" id="ARBA00022884"/>
    </source>
</evidence>